<protein>
    <submittedName>
        <fullName evidence="2">Uncharacterized protein</fullName>
    </submittedName>
</protein>
<evidence type="ECO:0000313" key="2">
    <source>
        <dbReference type="EMBL" id="GFY61067.1"/>
    </source>
</evidence>
<reference evidence="2" key="1">
    <citation type="submission" date="2020-08" db="EMBL/GenBank/DDBJ databases">
        <title>Multicomponent nature underlies the extraordinary mechanical properties of spider dragline silk.</title>
        <authorList>
            <person name="Kono N."/>
            <person name="Nakamura H."/>
            <person name="Mori M."/>
            <person name="Yoshida Y."/>
            <person name="Ohtoshi R."/>
            <person name="Malay A.D."/>
            <person name="Moran D.A.P."/>
            <person name="Tomita M."/>
            <person name="Numata K."/>
            <person name="Arakawa K."/>
        </authorList>
    </citation>
    <scope>NUCLEOTIDE SEQUENCE</scope>
</reference>
<organism evidence="2 3">
    <name type="scientific">Trichonephila inaurata madagascariensis</name>
    <dbReference type="NCBI Taxonomy" id="2747483"/>
    <lineage>
        <taxon>Eukaryota</taxon>
        <taxon>Metazoa</taxon>
        <taxon>Ecdysozoa</taxon>
        <taxon>Arthropoda</taxon>
        <taxon>Chelicerata</taxon>
        <taxon>Arachnida</taxon>
        <taxon>Araneae</taxon>
        <taxon>Araneomorphae</taxon>
        <taxon>Entelegynae</taxon>
        <taxon>Araneoidea</taxon>
        <taxon>Nephilidae</taxon>
        <taxon>Trichonephila</taxon>
        <taxon>Trichonephila inaurata</taxon>
    </lineage>
</organism>
<comment type="caution">
    <text evidence="2">The sequence shown here is derived from an EMBL/GenBank/DDBJ whole genome shotgun (WGS) entry which is preliminary data.</text>
</comment>
<gene>
    <name evidence="2" type="ORF">TNIN_414251</name>
</gene>
<dbReference type="AlphaFoldDB" id="A0A8X7CCA0"/>
<evidence type="ECO:0000313" key="3">
    <source>
        <dbReference type="Proteomes" id="UP000886998"/>
    </source>
</evidence>
<feature type="region of interest" description="Disordered" evidence="1">
    <location>
        <begin position="77"/>
        <end position="101"/>
    </location>
</feature>
<dbReference type="EMBL" id="BMAV01013410">
    <property type="protein sequence ID" value="GFY61067.1"/>
    <property type="molecule type" value="Genomic_DNA"/>
</dbReference>
<evidence type="ECO:0000256" key="1">
    <source>
        <dbReference type="SAM" id="MobiDB-lite"/>
    </source>
</evidence>
<dbReference type="Proteomes" id="UP000886998">
    <property type="component" value="Unassembled WGS sequence"/>
</dbReference>
<accession>A0A8X7CCA0</accession>
<sequence length="101" mass="11434">MRGFENRFYAPQVLWDEGYGVVLFLLIPNTHIIPYWVRLKLTTVCCNRPGTPNRGIHSRITAVATVSAVISEWDMPLANEKNDQWPKGNKKKPPGWGKGGQ</sequence>
<keyword evidence="3" id="KW-1185">Reference proteome</keyword>
<proteinExistence type="predicted"/>
<name>A0A8X7CCA0_9ARAC</name>